<dbReference type="OrthoDB" id="860574at2"/>
<reference evidence="2 3" key="1">
    <citation type="submission" date="2015-10" db="EMBL/GenBank/DDBJ databases">
        <title>Draft genome sequence of Streptomyces curacoi DSM 40107, type strain for the species Streptomyces curacoi.</title>
        <authorList>
            <person name="Ruckert C."/>
            <person name="Winkler A."/>
            <person name="Kalinowski J."/>
            <person name="Kampfer P."/>
            <person name="Glaeser S."/>
        </authorList>
    </citation>
    <scope>NUCLEOTIDE SEQUENCE [LARGE SCALE GENOMIC DNA]</scope>
    <source>
        <strain evidence="2 3">DSM 40107</strain>
    </source>
</reference>
<evidence type="ECO:0000313" key="3">
    <source>
        <dbReference type="Proteomes" id="UP000054024"/>
    </source>
</evidence>
<evidence type="ECO:0000256" key="1">
    <source>
        <dbReference type="SAM" id="MobiDB-lite"/>
    </source>
</evidence>
<feature type="compositionally biased region" description="Basic and acidic residues" evidence="1">
    <location>
        <begin position="313"/>
        <end position="326"/>
    </location>
</feature>
<protein>
    <submittedName>
        <fullName evidence="2">Pyoverdine biosynthesis protein PvcA</fullName>
    </submittedName>
</protein>
<accession>A0A124GWG9</accession>
<feature type="region of interest" description="Disordered" evidence="1">
    <location>
        <begin position="313"/>
        <end position="333"/>
    </location>
</feature>
<dbReference type="RefSeq" id="WP_062155581.1">
    <property type="nucleotide sequence ID" value="NZ_KQ947993.1"/>
</dbReference>
<proteinExistence type="predicted"/>
<sequence>MPLTTAPDTLPQTTGAAILNLLLPHHRTTDEAPVSVPVPVPVPASAEAFPHQLRRITDFVRVGAPIVFTLPGFPCKSPNPAKTLGHLPDMGERLSLTFLDTLCARIERIHPPGARVVICSDGHVFGDLIRVPDDRIDAYSDELRALIRQSDLHRLSVFDLRDVLGDLPPDAGRAHVHDRYAPTLDALRAEVRTDATALALYRGITRFLVEDTAGFTGTRSALQRQCRGRAYGVIQRSRAWGALIADHHPSAVRLSIHPHPAGAAKFGIRLLDAPDVWTTPWHSAALREPDGTWTLMPRARAARLGRLVHRDGRPSHFERSTADGHRSFATVRR</sequence>
<comment type="caution">
    <text evidence="2">The sequence shown here is derived from an EMBL/GenBank/DDBJ whole genome shotgun (WGS) entry which is preliminary data.</text>
</comment>
<dbReference type="InterPro" id="IPR007817">
    <property type="entry name" value="Isocyanide_synthase_DIT1"/>
</dbReference>
<gene>
    <name evidence="2" type="ORF">AQI70_29990</name>
</gene>
<dbReference type="Gene3D" id="3.30.60.140">
    <property type="match status" value="1"/>
</dbReference>
<evidence type="ECO:0000313" key="2">
    <source>
        <dbReference type="EMBL" id="KUM69875.1"/>
    </source>
</evidence>
<dbReference type="Pfam" id="PF05141">
    <property type="entry name" value="DIT1_PvcA"/>
    <property type="match status" value="1"/>
</dbReference>
<organism evidence="2 3">
    <name type="scientific">Streptomyces curacoi</name>
    <dbReference type="NCBI Taxonomy" id="146536"/>
    <lineage>
        <taxon>Bacteria</taxon>
        <taxon>Bacillati</taxon>
        <taxon>Actinomycetota</taxon>
        <taxon>Actinomycetes</taxon>
        <taxon>Kitasatosporales</taxon>
        <taxon>Streptomycetaceae</taxon>
        <taxon>Streptomyces</taxon>
    </lineage>
</organism>
<dbReference type="PANTHER" id="PTHR37285">
    <property type="entry name" value="SPORE WALL MATURATION PROTEIN DIT1"/>
    <property type="match status" value="1"/>
</dbReference>
<name>A0A124GWG9_9ACTN</name>
<dbReference type="PANTHER" id="PTHR37285:SF5">
    <property type="entry name" value="SPORE WALL MATURATION PROTEIN DIT1"/>
    <property type="match status" value="1"/>
</dbReference>
<dbReference type="EMBL" id="LMWJ01000025">
    <property type="protein sequence ID" value="KUM69875.1"/>
    <property type="molecule type" value="Genomic_DNA"/>
</dbReference>
<dbReference type="STRING" id="146536.AQI70_29990"/>
<keyword evidence="3" id="KW-1185">Reference proteome</keyword>
<dbReference type="Proteomes" id="UP000054024">
    <property type="component" value="Unassembled WGS sequence"/>
</dbReference>
<dbReference type="AlphaFoldDB" id="A0A124GWG9"/>